<accession>A0A8E2DT07</accession>
<dbReference type="EMBL" id="KV722338">
    <property type="protein sequence ID" value="OCH95141.1"/>
    <property type="molecule type" value="Genomic_DNA"/>
</dbReference>
<evidence type="ECO:0000256" key="1">
    <source>
        <dbReference type="SAM" id="MobiDB-lite"/>
    </source>
</evidence>
<feature type="compositionally biased region" description="Polar residues" evidence="1">
    <location>
        <begin position="273"/>
        <end position="285"/>
    </location>
</feature>
<feature type="compositionally biased region" description="Low complexity" evidence="1">
    <location>
        <begin position="305"/>
        <end position="349"/>
    </location>
</feature>
<feature type="compositionally biased region" description="Polar residues" evidence="1">
    <location>
        <begin position="446"/>
        <end position="467"/>
    </location>
</feature>
<evidence type="ECO:0000256" key="2">
    <source>
        <dbReference type="SAM" id="SignalP"/>
    </source>
</evidence>
<feature type="compositionally biased region" description="Low complexity" evidence="1">
    <location>
        <begin position="195"/>
        <end position="242"/>
    </location>
</feature>
<dbReference type="OrthoDB" id="10689692at2759"/>
<keyword evidence="4" id="KW-1185">Reference proteome</keyword>
<dbReference type="AlphaFoldDB" id="A0A8E2DT07"/>
<feature type="compositionally biased region" description="Low complexity" evidence="1">
    <location>
        <begin position="407"/>
        <end position="441"/>
    </location>
</feature>
<evidence type="ECO:0000313" key="3">
    <source>
        <dbReference type="EMBL" id="OCH95141.1"/>
    </source>
</evidence>
<organism evidence="3 4">
    <name type="scientific">Obba rivulosa</name>
    <dbReference type="NCBI Taxonomy" id="1052685"/>
    <lineage>
        <taxon>Eukaryota</taxon>
        <taxon>Fungi</taxon>
        <taxon>Dikarya</taxon>
        <taxon>Basidiomycota</taxon>
        <taxon>Agaricomycotina</taxon>
        <taxon>Agaricomycetes</taxon>
        <taxon>Polyporales</taxon>
        <taxon>Gelatoporiaceae</taxon>
        <taxon>Obba</taxon>
    </lineage>
</organism>
<feature type="signal peptide" evidence="2">
    <location>
        <begin position="1"/>
        <end position="20"/>
    </location>
</feature>
<feature type="compositionally biased region" description="Low complexity" evidence="1">
    <location>
        <begin position="367"/>
        <end position="389"/>
    </location>
</feature>
<feature type="compositionally biased region" description="Gly residues" evidence="1">
    <location>
        <begin position="390"/>
        <end position="406"/>
    </location>
</feature>
<protein>
    <submittedName>
        <fullName evidence="3">Uncharacterized protein</fullName>
    </submittedName>
</protein>
<reference evidence="3 4" key="1">
    <citation type="submission" date="2016-07" db="EMBL/GenBank/DDBJ databases">
        <title>Draft genome of the white-rot fungus Obba rivulosa 3A-2.</title>
        <authorList>
            <consortium name="DOE Joint Genome Institute"/>
            <person name="Miettinen O."/>
            <person name="Riley R."/>
            <person name="Acob R."/>
            <person name="Barry K."/>
            <person name="Cullen D."/>
            <person name="De Vries R."/>
            <person name="Hainaut M."/>
            <person name="Hatakka A."/>
            <person name="Henrissat B."/>
            <person name="Hilden K."/>
            <person name="Kuo R."/>
            <person name="Labutti K."/>
            <person name="Lipzen A."/>
            <person name="Makela M.R."/>
            <person name="Sandor L."/>
            <person name="Spatafora J.W."/>
            <person name="Grigoriev I.V."/>
            <person name="Hibbett D.S."/>
        </authorList>
    </citation>
    <scope>NUCLEOTIDE SEQUENCE [LARGE SCALE GENOMIC DNA]</scope>
    <source>
        <strain evidence="3 4">3A-2</strain>
    </source>
</reference>
<feature type="chain" id="PRO_5034850691" evidence="2">
    <location>
        <begin position="21"/>
        <end position="764"/>
    </location>
</feature>
<feature type="compositionally biased region" description="Polar residues" evidence="1">
    <location>
        <begin position="248"/>
        <end position="257"/>
    </location>
</feature>
<keyword evidence="2" id="KW-0732">Signal</keyword>
<proteinExistence type="predicted"/>
<feature type="region of interest" description="Disordered" evidence="1">
    <location>
        <begin position="195"/>
        <end position="513"/>
    </location>
</feature>
<gene>
    <name evidence="3" type="ORF">OBBRIDRAFT_884214</name>
</gene>
<sequence length="764" mass="71293">MMRLSTTLLPMVQLAIICSAAPILGPGAITSISSAIDDPLHSETRPVLSFASLPFNPLNTIGQAGNRALQASAPLQPVVSDVPVGLVNQLLCSIVSVQVPNLEDVATYLSDLPQLSDLGVSTVTDLLVSCGGNANIVSENSPAAGAGGIGSGFGLGDLGFFGNGDGTVASTTPGGTGGDPAAYNGFAYGGFPDQAGASSGASSTDGADSGAAAAPADDGTSTDSGNGSGSSSNTSSPTPVDVAPGDSANGTDGSGNTDDPAASGGNVNVNGGTTSDSDPATDSNGTSGGAEDGQGSDSGASLPDTNGSSAAGTASGDSGTDSGSSTGTIGASNSPTGGSDSNDGASDSGTNVNSTGNPDGSTGDSSGTDPDNGSNTDDNGSGSSGISVSGSGGSGNGASTGTGGSAASGNVNSNASGDSGDDGTISSSASAGAGVSSTAADGGNGDISSSTSVDGGNGDISSTTSANPVGGVPSVAGIDGGDGDTSPTDISDGITGNVDADPSAVADGTTGDGNGAAGALPDAIADATASTIGNDASNVASAFGSSIPFSSGTSQSNTAPSGNPDCIGDVCIDLDVAGLGLGRQISTTGISDFGNPDDCPSGDISLCFDAGNGRISLDGHDLTGSGNLPLGDISNAALLAGSAVQAVTGSAGFETLGLGRGTTNGIGAGIGQGQGNGFGFGGNLGTHQSLGQTTSPVSAVNPALGNALGHGSSGTGLFDFVGLHNVAGLGENGTPLGSDHASGVHDAVDLSNAFGFVSGNGVRG</sequence>
<feature type="compositionally biased region" description="Polar residues" evidence="1">
    <location>
        <begin position="350"/>
        <end position="366"/>
    </location>
</feature>
<evidence type="ECO:0000313" key="4">
    <source>
        <dbReference type="Proteomes" id="UP000250043"/>
    </source>
</evidence>
<name>A0A8E2DT07_9APHY</name>
<dbReference type="Proteomes" id="UP000250043">
    <property type="component" value="Unassembled WGS sequence"/>
</dbReference>